<dbReference type="RefSeq" id="WP_238704892.1">
    <property type="nucleotide sequence ID" value="NZ_CP033219.1"/>
</dbReference>
<accession>A0A3T0N3T2</accession>
<dbReference type="AlphaFoldDB" id="A0A3T0N3T2"/>
<name>A0A3T0N3T2_9RHOB</name>
<dbReference type="KEGG" id="sedi:EBB79_12920"/>
<protein>
    <recommendedName>
        <fullName evidence="3">LysR substrate-binding domain-containing protein</fullName>
    </recommendedName>
</protein>
<proteinExistence type="predicted"/>
<dbReference type="Proteomes" id="UP000283063">
    <property type="component" value="Chromosome"/>
</dbReference>
<organism evidence="1 2">
    <name type="scientific">Parasedimentitalea marina</name>
    <dbReference type="NCBI Taxonomy" id="2483033"/>
    <lineage>
        <taxon>Bacteria</taxon>
        <taxon>Pseudomonadati</taxon>
        <taxon>Pseudomonadota</taxon>
        <taxon>Alphaproteobacteria</taxon>
        <taxon>Rhodobacterales</taxon>
        <taxon>Paracoccaceae</taxon>
        <taxon>Parasedimentitalea</taxon>
    </lineage>
</organism>
<reference evidence="1 2" key="1">
    <citation type="submission" date="2018-10" db="EMBL/GenBank/DDBJ databases">
        <title>Parasedimentitalea marina sp. nov., a psychrophilic bacterium isolated from deep seawater of the New Britain Trench.</title>
        <authorList>
            <person name="Cao J."/>
        </authorList>
    </citation>
    <scope>NUCLEOTIDE SEQUENCE [LARGE SCALE GENOMIC DNA]</scope>
    <source>
        <strain evidence="1 2">W43</strain>
    </source>
</reference>
<evidence type="ECO:0008006" key="3">
    <source>
        <dbReference type="Google" id="ProtNLM"/>
    </source>
</evidence>
<sequence>MIALLAAHDDMGAVLGWEGLTKSFVDAGWLVKLQPETVASPVGYYVKLPPHASDRERLVLTGWPAINPLILSNKKNQVEQSD</sequence>
<keyword evidence="2" id="KW-1185">Reference proteome</keyword>
<dbReference type="EMBL" id="CP033219">
    <property type="protein sequence ID" value="AZV78688.1"/>
    <property type="molecule type" value="Genomic_DNA"/>
</dbReference>
<evidence type="ECO:0000313" key="1">
    <source>
        <dbReference type="EMBL" id="AZV78688.1"/>
    </source>
</evidence>
<evidence type="ECO:0000313" key="2">
    <source>
        <dbReference type="Proteomes" id="UP000283063"/>
    </source>
</evidence>
<gene>
    <name evidence="1" type="ORF">EBB79_12920</name>
</gene>